<evidence type="ECO:0000313" key="5">
    <source>
        <dbReference type="Proteomes" id="UP000315116"/>
    </source>
</evidence>
<dbReference type="PROSITE" id="PS50297">
    <property type="entry name" value="ANK_REP_REGION"/>
    <property type="match status" value="5"/>
</dbReference>
<evidence type="ECO:0000313" key="4">
    <source>
        <dbReference type="EMBL" id="ARF02627.1"/>
    </source>
</evidence>
<dbReference type="PROSITE" id="PS50088">
    <property type="entry name" value="ANK_REPEAT"/>
    <property type="match status" value="6"/>
</dbReference>
<keyword evidence="2 3" id="KW-0040">ANK repeat</keyword>
<feature type="repeat" description="ANK" evidence="3">
    <location>
        <begin position="206"/>
        <end position="238"/>
    </location>
</feature>
<dbReference type="InterPro" id="IPR036770">
    <property type="entry name" value="Ankyrin_rpt-contain_sf"/>
</dbReference>
<name>A0A1V0S7N3_CNPV</name>
<reference evidence="4 5" key="1">
    <citation type="journal article" date="2017" name="BMC Genomics">
        <title>Genomic characterization of two novel pathogenic avipoxviruses isolated from pacific shearwaters (Ardenna spp.).</title>
        <authorList>
            <person name="Sarker S."/>
            <person name="Das S."/>
            <person name="Lavers J.L."/>
            <person name="Hutton I."/>
            <person name="Helbig K."/>
            <person name="Imbery J."/>
            <person name="Upton C."/>
            <person name="Raidal S.R."/>
        </authorList>
    </citation>
    <scope>NUCLEOTIDE SEQUENCE [LARGE SCALE GENOMIC DNA]</scope>
    <source>
        <strain evidence="4 5">SWPV-1</strain>
    </source>
</reference>
<protein>
    <submittedName>
        <fullName evidence="4">SWPV1-008</fullName>
    </submittedName>
</protein>
<dbReference type="InterPro" id="IPR002110">
    <property type="entry name" value="Ankyrin_rpt"/>
</dbReference>
<sequence>MNTNMILNYSSDIIDRLLFNCVRVKDYELVEILLSKQADINSRLCVSSVCYAVNNEDIETVKLFLEKGFNVNSKDEIDNTALHYAVLSNNNNITQLLVDYKADIKECDGYLLLHAVKANNIDIIKILLNNGINVNYVNDKGYTALHYAVENNKLDIVNLLLGKGANIEIVNECSFINNIIKFRFTNYYNMIELMLSYKANVNNIHDNYAPLHLAIDEEDEEIIKLLIRYGADINIKNTYNDSSPLHHAVKSVNKNILKILLDKGADVNSLNRYGCTPIYYAVCNNNIDVVNILLEYGADVNVIDLSGNTPLTVSGNNYIKKEIISHIVISKYLNKFIVESPGYKRNIECIYLDKVLVDIKSYCENEITALRNIKISECNNNLLECIIRKDINTISKFIDDDKYQKYFPIYGILLKKIRDKMFKMF</sequence>
<dbReference type="Proteomes" id="UP000315116">
    <property type="component" value="Segment"/>
</dbReference>
<dbReference type="PANTHER" id="PTHR24198:SF165">
    <property type="entry name" value="ANKYRIN REPEAT-CONTAINING PROTEIN-RELATED"/>
    <property type="match status" value="1"/>
</dbReference>
<gene>
    <name evidence="4" type="primary">SWPV1-008</name>
</gene>
<dbReference type="SMART" id="SM00248">
    <property type="entry name" value="ANK"/>
    <property type="match status" value="9"/>
</dbReference>
<feature type="repeat" description="ANK" evidence="3">
    <location>
        <begin position="273"/>
        <end position="305"/>
    </location>
</feature>
<feature type="repeat" description="ANK" evidence="3">
    <location>
        <begin position="77"/>
        <end position="109"/>
    </location>
</feature>
<keyword evidence="1" id="KW-0677">Repeat</keyword>
<dbReference type="EMBL" id="KX857216">
    <property type="protein sequence ID" value="ARF02627.1"/>
    <property type="molecule type" value="Genomic_DNA"/>
</dbReference>
<feature type="repeat" description="ANK" evidence="3">
    <location>
        <begin position="140"/>
        <end position="172"/>
    </location>
</feature>
<evidence type="ECO:0000256" key="1">
    <source>
        <dbReference type="ARBA" id="ARBA00022737"/>
    </source>
</evidence>
<dbReference type="Pfam" id="PF12796">
    <property type="entry name" value="Ank_2"/>
    <property type="match status" value="2"/>
</dbReference>
<dbReference type="PANTHER" id="PTHR24198">
    <property type="entry name" value="ANKYRIN REPEAT AND PROTEIN KINASE DOMAIN-CONTAINING PROTEIN"/>
    <property type="match status" value="1"/>
</dbReference>
<dbReference type="SUPFAM" id="SSF48403">
    <property type="entry name" value="Ankyrin repeat"/>
    <property type="match status" value="1"/>
</dbReference>
<evidence type="ECO:0000256" key="3">
    <source>
        <dbReference type="PROSITE-ProRule" id="PRU00023"/>
    </source>
</evidence>
<dbReference type="PRINTS" id="PR01415">
    <property type="entry name" value="ANKYRIN"/>
</dbReference>
<proteinExistence type="predicted"/>
<accession>A0A1V0S7N3</accession>
<evidence type="ECO:0000256" key="2">
    <source>
        <dbReference type="ARBA" id="ARBA00023043"/>
    </source>
</evidence>
<feature type="repeat" description="ANK" evidence="3">
    <location>
        <begin position="240"/>
        <end position="272"/>
    </location>
</feature>
<feature type="repeat" description="ANK" evidence="3">
    <location>
        <begin position="112"/>
        <end position="139"/>
    </location>
</feature>
<dbReference type="Gene3D" id="1.25.40.20">
    <property type="entry name" value="Ankyrin repeat-containing domain"/>
    <property type="match status" value="3"/>
</dbReference>
<organism evidence="4 5">
    <name type="scientific">Shearwaterpox virus</name>
    <dbReference type="NCBI Taxonomy" id="1974596"/>
    <lineage>
        <taxon>Viruses</taxon>
        <taxon>Varidnaviria</taxon>
        <taxon>Bamfordvirae</taxon>
        <taxon>Nucleocytoviricota</taxon>
        <taxon>Pokkesviricetes</taxon>
        <taxon>Chitovirales</taxon>
        <taxon>Poxviridae</taxon>
        <taxon>Chordopoxvirinae</taxon>
        <taxon>Avipoxvirus</taxon>
        <taxon>Avipoxvirus canarypox</taxon>
        <taxon>Canarypox virus</taxon>
    </lineage>
</organism>